<dbReference type="PANTHER" id="PTHR10953:SF102">
    <property type="entry name" value="ADENYLYLTRANSFERASE AND SULFURTRANSFERASE MOCS3"/>
    <property type="match status" value="1"/>
</dbReference>
<keyword evidence="2" id="KW-0547">Nucleotide-binding</keyword>
<name>A0A512P9Z0_9CELL</name>
<dbReference type="GO" id="GO:0008641">
    <property type="term" value="F:ubiquitin-like modifier activating enzyme activity"/>
    <property type="evidence" value="ECO:0007669"/>
    <property type="project" value="InterPro"/>
</dbReference>
<protein>
    <submittedName>
        <fullName evidence="5">Adenylyltransferase/sulfurtransferase MoeZ</fullName>
    </submittedName>
</protein>
<dbReference type="Pfam" id="PF00581">
    <property type="entry name" value="Rhodanese"/>
    <property type="match status" value="1"/>
</dbReference>
<keyword evidence="6" id="KW-1185">Reference proteome</keyword>
<dbReference type="Gene3D" id="3.40.50.720">
    <property type="entry name" value="NAD(P)-binding Rossmann-like Domain"/>
    <property type="match status" value="1"/>
</dbReference>
<keyword evidence="3" id="KW-0067">ATP-binding</keyword>
<dbReference type="PANTHER" id="PTHR10953">
    <property type="entry name" value="UBIQUITIN-ACTIVATING ENZYME E1"/>
    <property type="match status" value="1"/>
</dbReference>
<dbReference type="OrthoDB" id="9804286at2"/>
<evidence type="ECO:0000256" key="1">
    <source>
        <dbReference type="ARBA" id="ARBA00022679"/>
    </source>
</evidence>
<evidence type="ECO:0000313" key="5">
    <source>
        <dbReference type="EMBL" id="GEP68023.1"/>
    </source>
</evidence>
<dbReference type="FunFam" id="3.40.50.720:FF:000033">
    <property type="entry name" value="Adenylyltransferase and sulfurtransferase MOCS3"/>
    <property type="match status" value="1"/>
</dbReference>
<dbReference type="CDD" id="cd00158">
    <property type="entry name" value="RHOD"/>
    <property type="match status" value="1"/>
</dbReference>
<dbReference type="EMBL" id="BKAL01000002">
    <property type="protein sequence ID" value="GEP68023.1"/>
    <property type="molecule type" value="Genomic_DNA"/>
</dbReference>
<feature type="domain" description="Rhodanese" evidence="4">
    <location>
        <begin position="311"/>
        <end position="400"/>
    </location>
</feature>
<dbReference type="CDD" id="cd00757">
    <property type="entry name" value="ThiF_MoeB_HesA_family"/>
    <property type="match status" value="1"/>
</dbReference>
<dbReference type="AlphaFoldDB" id="A0A512P9Z0"/>
<dbReference type="InterPro" id="IPR036873">
    <property type="entry name" value="Rhodanese-like_dom_sf"/>
</dbReference>
<dbReference type="SUPFAM" id="SSF69572">
    <property type="entry name" value="Activating enzymes of the ubiquitin-like proteins"/>
    <property type="match status" value="1"/>
</dbReference>
<dbReference type="GO" id="GO:0008146">
    <property type="term" value="F:sulfotransferase activity"/>
    <property type="evidence" value="ECO:0007669"/>
    <property type="project" value="TreeGrafter"/>
</dbReference>
<evidence type="ECO:0000256" key="3">
    <source>
        <dbReference type="ARBA" id="ARBA00022840"/>
    </source>
</evidence>
<dbReference type="SUPFAM" id="SSF52821">
    <property type="entry name" value="Rhodanese/Cell cycle control phosphatase"/>
    <property type="match status" value="1"/>
</dbReference>
<dbReference type="RefSeq" id="WP_146951784.1">
    <property type="nucleotide sequence ID" value="NZ_BAABBJ010000015.1"/>
</dbReference>
<dbReference type="GO" id="GO:0004792">
    <property type="term" value="F:thiosulfate-cyanide sulfurtransferase activity"/>
    <property type="evidence" value="ECO:0007669"/>
    <property type="project" value="TreeGrafter"/>
</dbReference>
<gene>
    <name evidence="5" type="primary">moeZ</name>
    <name evidence="5" type="ORF">CSO01_07380</name>
</gene>
<dbReference type="GO" id="GO:0005829">
    <property type="term" value="C:cytosol"/>
    <property type="evidence" value="ECO:0007669"/>
    <property type="project" value="TreeGrafter"/>
</dbReference>
<evidence type="ECO:0000313" key="6">
    <source>
        <dbReference type="Proteomes" id="UP000321798"/>
    </source>
</evidence>
<keyword evidence="5" id="KW-0548">Nucleotidyltransferase</keyword>
<dbReference type="Pfam" id="PF00899">
    <property type="entry name" value="ThiF"/>
    <property type="match status" value="1"/>
</dbReference>
<proteinExistence type="predicted"/>
<dbReference type="PROSITE" id="PS50206">
    <property type="entry name" value="RHODANESE_3"/>
    <property type="match status" value="1"/>
</dbReference>
<organism evidence="5 6">
    <name type="scientific">Cellulomonas soli</name>
    <dbReference type="NCBI Taxonomy" id="931535"/>
    <lineage>
        <taxon>Bacteria</taxon>
        <taxon>Bacillati</taxon>
        <taxon>Actinomycetota</taxon>
        <taxon>Actinomycetes</taxon>
        <taxon>Micrococcales</taxon>
        <taxon>Cellulomonadaceae</taxon>
        <taxon>Cellulomonas</taxon>
    </lineage>
</organism>
<evidence type="ECO:0000259" key="4">
    <source>
        <dbReference type="PROSITE" id="PS50206"/>
    </source>
</evidence>
<dbReference type="GO" id="GO:0016779">
    <property type="term" value="F:nucleotidyltransferase activity"/>
    <property type="evidence" value="ECO:0007669"/>
    <property type="project" value="UniProtKB-KW"/>
</dbReference>
<dbReference type="GO" id="GO:0005524">
    <property type="term" value="F:ATP binding"/>
    <property type="evidence" value="ECO:0007669"/>
    <property type="project" value="UniProtKB-KW"/>
</dbReference>
<dbReference type="InterPro" id="IPR001763">
    <property type="entry name" value="Rhodanese-like_dom"/>
</dbReference>
<dbReference type="NCBIfam" id="NF004281">
    <property type="entry name" value="PRK05690.1"/>
    <property type="match status" value="1"/>
</dbReference>
<dbReference type="InterPro" id="IPR045886">
    <property type="entry name" value="ThiF/MoeB/HesA"/>
</dbReference>
<sequence>MALPPLVEPAPELSAAERTRYSRHLLVPGIGTLGQRRLRNARVLVVGAGGLGSPVLLYLAAAGVGTIGVVDDDDVEVSNLQRQVVHGTADLGRPKVDSAADAVRRADPSVSVVTHHVRIDASNALELLAAYDLVVDGTDTFATRYLVADACALTGIPLVWGSVLRFDGQVSVFWSRPPAGHGYEAVTYRDVFARPPAPGEVPSCAEAGVLGAVCGAVGTAMAVEVVKLLLGIGEPLLGRVATYDALTARWREVPVRPDPHAVAVTGLVDLDASCAVPAASTPGPTADSPGAGGTSVTAIELAALLAARERGEVDLDVVDVREQAEHDLVAVPGARLVPLARVREDDRTGLDPARPLVLLCKSGARSALALRLLHDRGFADVRHLDGGILAWIDQVDPSLPRY</sequence>
<accession>A0A512P9Z0</accession>
<comment type="caution">
    <text evidence="5">The sequence shown here is derived from an EMBL/GenBank/DDBJ whole genome shotgun (WGS) entry which is preliminary data.</text>
</comment>
<dbReference type="Proteomes" id="UP000321798">
    <property type="component" value="Unassembled WGS sequence"/>
</dbReference>
<dbReference type="SMART" id="SM00450">
    <property type="entry name" value="RHOD"/>
    <property type="match status" value="1"/>
</dbReference>
<reference evidence="5 6" key="1">
    <citation type="submission" date="2019-07" db="EMBL/GenBank/DDBJ databases">
        <title>Whole genome shotgun sequence of Cellulomonas soli NBRC 109434.</title>
        <authorList>
            <person name="Hosoyama A."/>
            <person name="Uohara A."/>
            <person name="Ohji S."/>
            <person name="Ichikawa N."/>
        </authorList>
    </citation>
    <scope>NUCLEOTIDE SEQUENCE [LARGE SCALE GENOMIC DNA]</scope>
    <source>
        <strain evidence="5 6">NBRC 109434</strain>
    </source>
</reference>
<dbReference type="InterPro" id="IPR035985">
    <property type="entry name" value="Ubiquitin-activating_enz"/>
</dbReference>
<dbReference type="InterPro" id="IPR000594">
    <property type="entry name" value="ThiF_NAD_FAD-bd"/>
</dbReference>
<dbReference type="Gene3D" id="3.40.250.10">
    <property type="entry name" value="Rhodanese-like domain"/>
    <property type="match status" value="1"/>
</dbReference>
<evidence type="ECO:0000256" key="2">
    <source>
        <dbReference type="ARBA" id="ARBA00022741"/>
    </source>
</evidence>
<keyword evidence="1 5" id="KW-0808">Transferase</keyword>